<evidence type="ECO:0000256" key="2">
    <source>
        <dbReference type="ARBA" id="ARBA00022475"/>
    </source>
</evidence>
<evidence type="ECO:0000256" key="6">
    <source>
        <dbReference type="ARBA" id="ARBA00022989"/>
    </source>
</evidence>
<dbReference type="OrthoDB" id="9815691at2"/>
<evidence type="ECO:0000256" key="8">
    <source>
        <dbReference type="SAM" id="Phobius"/>
    </source>
</evidence>
<dbReference type="EMBL" id="NXLW01000013">
    <property type="protein sequence ID" value="RDU71254.1"/>
    <property type="molecule type" value="Genomic_DNA"/>
</dbReference>
<evidence type="ECO:0000256" key="3">
    <source>
        <dbReference type="ARBA" id="ARBA00022676"/>
    </source>
</evidence>
<evidence type="ECO:0000256" key="7">
    <source>
        <dbReference type="ARBA" id="ARBA00023136"/>
    </source>
</evidence>
<proteinExistence type="predicted"/>
<feature type="transmembrane region" description="Helical" evidence="8">
    <location>
        <begin position="402"/>
        <end position="423"/>
    </location>
</feature>
<keyword evidence="4 10" id="KW-0808">Transferase</keyword>
<feature type="transmembrane region" description="Helical" evidence="8">
    <location>
        <begin position="188"/>
        <end position="204"/>
    </location>
</feature>
<dbReference type="GO" id="GO:0000030">
    <property type="term" value="F:mannosyltransferase activity"/>
    <property type="evidence" value="ECO:0007669"/>
    <property type="project" value="InterPro"/>
</dbReference>
<evidence type="ECO:0000313" key="11">
    <source>
        <dbReference type="Proteomes" id="UP000256424"/>
    </source>
</evidence>
<feature type="transmembrane region" description="Helical" evidence="8">
    <location>
        <begin position="7"/>
        <end position="32"/>
    </location>
</feature>
<dbReference type="GO" id="GO:0005886">
    <property type="term" value="C:plasma membrane"/>
    <property type="evidence" value="ECO:0007669"/>
    <property type="project" value="UniProtKB-SubCell"/>
</dbReference>
<keyword evidence="2" id="KW-1003">Cell membrane</keyword>
<feature type="transmembrane region" description="Helical" evidence="8">
    <location>
        <begin position="263"/>
        <end position="280"/>
    </location>
</feature>
<evidence type="ECO:0000256" key="4">
    <source>
        <dbReference type="ARBA" id="ARBA00022679"/>
    </source>
</evidence>
<gene>
    <name evidence="10" type="ORF">CQA66_06845</name>
</gene>
<protein>
    <submittedName>
        <fullName evidence="10">Phospholipid carrier-dependent glycosyltransferase</fullName>
    </submittedName>
</protein>
<keyword evidence="11" id="KW-1185">Reference proteome</keyword>
<feature type="transmembrane region" description="Helical" evidence="8">
    <location>
        <begin position="150"/>
        <end position="168"/>
    </location>
</feature>
<keyword evidence="5 8" id="KW-0812">Transmembrane</keyword>
<organism evidence="10 11">
    <name type="scientific">Helicobacter aurati</name>
    <dbReference type="NCBI Taxonomy" id="137778"/>
    <lineage>
        <taxon>Bacteria</taxon>
        <taxon>Pseudomonadati</taxon>
        <taxon>Campylobacterota</taxon>
        <taxon>Epsilonproteobacteria</taxon>
        <taxon>Campylobacterales</taxon>
        <taxon>Helicobacteraceae</taxon>
        <taxon>Helicobacter</taxon>
    </lineage>
</organism>
<evidence type="ECO:0000259" key="9">
    <source>
        <dbReference type="Pfam" id="PF02366"/>
    </source>
</evidence>
<comment type="caution">
    <text evidence="10">The sequence shown here is derived from an EMBL/GenBank/DDBJ whole genome shotgun (WGS) entry which is preliminary data.</text>
</comment>
<feature type="transmembrane region" description="Helical" evidence="8">
    <location>
        <begin position="430"/>
        <end position="450"/>
    </location>
</feature>
<dbReference type="InterPro" id="IPR050297">
    <property type="entry name" value="LipidA_mod_glycosyltrf_83"/>
</dbReference>
<dbReference type="PANTHER" id="PTHR33908">
    <property type="entry name" value="MANNOSYLTRANSFERASE YKCB-RELATED"/>
    <property type="match status" value="1"/>
</dbReference>
<dbReference type="GO" id="GO:0016763">
    <property type="term" value="F:pentosyltransferase activity"/>
    <property type="evidence" value="ECO:0007669"/>
    <property type="project" value="TreeGrafter"/>
</dbReference>
<dbReference type="GO" id="GO:0006493">
    <property type="term" value="P:protein O-linked glycosylation"/>
    <property type="evidence" value="ECO:0007669"/>
    <property type="project" value="InterPro"/>
</dbReference>
<dbReference type="RefSeq" id="WP_104762226.1">
    <property type="nucleotide sequence ID" value="NZ_FZPM01000002.1"/>
</dbReference>
<keyword evidence="7 8" id="KW-0472">Membrane</keyword>
<feature type="transmembrane region" description="Helical" evidence="8">
    <location>
        <begin position="210"/>
        <end position="228"/>
    </location>
</feature>
<dbReference type="InterPro" id="IPR003342">
    <property type="entry name" value="ArnT-like_N"/>
</dbReference>
<dbReference type="GO" id="GO:0009103">
    <property type="term" value="P:lipopolysaccharide biosynthetic process"/>
    <property type="evidence" value="ECO:0007669"/>
    <property type="project" value="UniProtKB-ARBA"/>
</dbReference>
<dbReference type="PANTHER" id="PTHR33908:SF3">
    <property type="entry name" value="UNDECAPRENYL PHOSPHATE-ALPHA-4-AMINO-4-DEOXY-L-ARABINOSE ARABINOSYL TRANSFERASE"/>
    <property type="match status" value="1"/>
</dbReference>
<keyword evidence="6 8" id="KW-1133">Transmembrane helix</keyword>
<feature type="transmembrane region" description="Helical" evidence="8">
    <location>
        <begin position="323"/>
        <end position="346"/>
    </location>
</feature>
<name>A0A3D8J325_9HELI</name>
<dbReference type="GO" id="GO:0010041">
    <property type="term" value="P:response to iron(III) ion"/>
    <property type="evidence" value="ECO:0007669"/>
    <property type="project" value="TreeGrafter"/>
</dbReference>
<dbReference type="AlphaFoldDB" id="A0A3D8J325"/>
<comment type="subcellular location">
    <subcellularLocation>
        <location evidence="1">Cell membrane</location>
        <topology evidence="1">Multi-pass membrane protein</topology>
    </subcellularLocation>
</comment>
<dbReference type="Pfam" id="PF02366">
    <property type="entry name" value="PMT"/>
    <property type="match status" value="1"/>
</dbReference>
<keyword evidence="3" id="KW-0328">Glycosyltransferase</keyword>
<reference evidence="10 11" key="1">
    <citation type="submission" date="2018-04" db="EMBL/GenBank/DDBJ databases">
        <title>Novel Campyloabacter and Helicobacter Species and Strains.</title>
        <authorList>
            <person name="Mannion A.J."/>
            <person name="Shen Z."/>
            <person name="Fox J.G."/>
        </authorList>
    </citation>
    <scope>NUCLEOTIDE SEQUENCE [LARGE SCALE GENOMIC DNA]</scope>
    <source>
        <strain evidence="10 11">MIT 97-5075</strain>
    </source>
</reference>
<feature type="domain" description="ArnT-like N-terminal" evidence="9">
    <location>
        <begin position="10"/>
        <end position="292"/>
    </location>
</feature>
<evidence type="ECO:0000256" key="5">
    <source>
        <dbReference type="ARBA" id="ARBA00022692"/>
    </source>
</evidence>
<evidence type="ECO:0000256" key="1">
    <source>
        <dbReference type="ARBA" id="ARBA00004651"/>
    </source>
</evidence>
<accession>A0A3D8J325</accession>
<sequence length="551" mass="64632">MLITKRFIRLLSFLLFFIIIIRLISLGLYALMDTTEARYAEMSRKILETNNWVTIYYDYNVPFWGKPPLSFWASAVTMKIFGINEFGARLAPFLASLCIGILFFTWLYPRCNYKDSQTNNFKNIYPLASCIVFFSSGLGFIASGAVMTDMFLLLCVMMCMVGFWRCVIQDSSPQDSRFSKQRQSNVKATFWGYVFFIGLGLGLLAKGPLIMILVGFPLFMWIIIYYFLQKWEKAHNTRFYAQDSQNPELLSHTFTLTFKNFHILRGLLLSCLIAVPWYILSEMATPGFLEYFIVGEHINRFLVSGWEGDKYGNAHATPLGMIWLFWIWACLPWSLVFLYMMARLFIQRKSQQKPLKQWNTVQQKISFIVNLFLHKKYECIYLLSWILSPLIFFSFSRNILEAYVLPSLPAFSIFLSILIFGLNNKFSVKIWILPATIIVLFTLFLIYPRLDSVATRHQKDLIELWDKESALLFVQDYPSYSAQFYSQGKFRFYKNRKELATALQKNHEQNTHKTIIMPNSFYKDNSDLFLHYRITQYRNLTIAKNFIKGTK</sequence>
<feature type="transmembrane region" description="Helical" evidence="8">
    <location>
        <begin position="124"/>
        <end position="144"/>
    </location>
</feature>
<dbReference type="Proteomes" id="UP000256424">
    <property type="component" value="Unassembled WGS sequence"/>
</dbReference>
<feature type="transmembrane region" description="Helical" evidence="8">
    <location>
        <begin position="86"/>
        <end position="108"/>
    </location>
</feature>
<evidence type="ECO:0000313" key="10">
    <source>
        <dbReference type="EMBL" id="RDU71254.1"/>
    </source>
</evidence>